<dbReference type="Pfam" id="PF07690">
    <property type="entry name" value="MFS_1"/>
    <property type="match status" value="1"/>
</dbReference>
<sequence>MPVRPVRLIAAGGQPDFRRLWLGETARGLGNSVTSVAVPLIAVVTLGTGATAVGVLTAATWLPWLLVGLPAGAWVDRMRHRPVLITCNVVSAVLYPSVPVAYWCDVLTFAQLLAVVLVCGVAAVFFQTAVHSYLPTVLGDGDLLEGNARLNASESGTSVAGPGLAGAVSQAFGAVTGLLVDTCMFAVSTLCLATITSREEPPERGAGQAGLGRQIGEGMRFVLRDPYLRPIVTYGALANFALLGYQAVQVVFLVRTAGASTATVGLLLTSGSIGGILGASVAGAIGRRFGTGRGMLMTQLLTGPFALLMPLTSPGPGLLFFASGAFVVGIGITACNVVLAGFRQTYCPPRLLGRVVATTMVCNHSTIPLGALIGGVLGDRLGARPTMWIMTGLLAPCWAVLALGPMRHERDLPSLQFGEVAGLQ</sequence>
<reference evidence="8 9" key="1">
    <citation type="submission" date="2021-01" db="EMBL/GenBank/DDBJ databases">
        <title>Streptomyces acididurans sp. nov., isolated from a peat swamp forest soil.</title>
        <authorList>
            <person name="Chantavorakit T."/>
            <person name="Duangmal K."/>
        </authorList>
    </citation>
    <scope>NUCLEOTIDE SEQUENCE [LARGE SCALE GENOMIC DNA]</scope>
    <source>
        <strain evidence="8 9">KK5PA1</strain>
    </source>
</reference>
<evidence type="ECO:0000313" key="9">
    <source>
        <dbReference type="Proteomes" id="UP000749040"/>
    </source>
</evidence>
<keyword evidence="4 6" id="KW-1133">Transmembrane helix</keyword>
<keyword evidence="5 6" id="KW-0472">Membrane</keyword>
<evidence type="ECO:0000256" key="4">
    <source>
        <dbReference type="ARBA" id="ARBA00022989"/>
    </source>
</evidence>
<keyword evidence="9" id="KW-1185">Reference proteome</keyword>
<dbReference type="EMBL" id="JADKYB010000001">
    <property type="protein sequence ID" value="MBM9503412.1"/>
    <property type="molecule type" value="Genomic_DNA"/>
</dbReference>
<feature type="transmembrane region" description="Helical" evidence="6">
    <location>
        <begin position="385"/>
        <end position="404"/>
    </location>
</feature>
<dbReference type="InterPro" id="IPR020846">
    <property type="entry name" value="MFS_dom"/>
</dbReference>
<dbReference type="PROSITE" id="PS50850">
    <property type="entry name" value="MFS"/>
    <property type="match status" value="1"/>
</dbReference>
<keyword evidence="2" id="KW-1003">Cell membrane</keyword>
<evidence type="ECO:0000256" key="5">
    <source>
        <dbReference type="ARBA" id="ARBA00023136"/>
    </source>
</evidence>
<protein>
    <submittedName>
        <fullName evidence="8">MFS transporter</fullName>
    </submittedName>
</protein>
<evidence type="ECO:0000256" key="2">
    <source>
        <dbReference type="ARBA" id="ARBA00022475"/>
    </source>
</evidence>
<accession>A0ABS2TK15</accession>
<feature type="transmembrane region" description="Helical" evidence="6">
    <location>
        <begin position="318"/>
        <end position="339"/>
    </location>
</feature>
<dbReference type="InterPro" id="IPR036259">
    <property type="entry name" value="MFS_trans_sf"/>
</dbReference>
<evidence type="ECO:0000259" key="7">
    <source>
        <dbReference type="PROSITE" id="PS50850"/>
    </source>
</evidence>
<dbReference type="InterPro" id="IPR011701">
    <property type="entry name" value="MFS"/>
</dbReference>
<evidence type="ECO:0000313" key="8">
    <source>
        <dbReference type="EMBL" id="MBM9503412.1"/>
    </source>
</evidence>
<feature type="transmembrane region" description="Helical" evidence="6">
    <location>
        <begin position="227"/>
        <end position="248"/>
    </location>
</feature>
<dbReference type="SUPFAM" id="SSF103473">
    <property type="entry name" value="MFS general substrate transporter"/>
    <property type="match status" value="1"/>
</dbReference>
<proteinExistence type="predicted"/>
<evidence type="ECO:0000256" key="3">
    <source>
        <dbReference type="ARBA" id="ARBA00022692"/>
    </source>
</evidence>
<organism evidence="8 9">
    <name type="scientific">Actinacidiphila acididurans</name>
    <dbReference type="NCBI Taxonomy" id="2784346"/>
    <lineage>
        <taxon>Bacteria</taxon>
        <taxon>Bacillati</taxon>
        <taxon>Actinomycetota</taxon>
        <taxon>Actinomycetes</taxon>
        <taxon>Kitasatosporales</taxon>
        <taxon>Streptomycetaceae</taxon>
        <taxon>Actinacidiphila</taxon>
    </lineage>
</organism>
<feature type="transmembrane region" description="Helical" evidence="6">
    <location>
        <begin position="109"/>
        <end position="126"/>
    </location>
</feature>
<comment type="caution">
    <text evidence="8">The sequence shown here is derived from an EMBL/GenBank/DDBJ whole genome shotgun (WGS) entry which is preliminary data.</text>
</comment>
<name>A0ABS2TK15_9ACTN</name>
<comment type="subcellular location">
    <subcellularLocation>
        <location evidence="1">Cell membrane</location>
        <topology evidence="1">Multi-pass membrane protein</topology>
    </subcellularLocation>
</comment>
<dbReference type="PANTHER" id="PTHR23513">
    <property type="entry name" value="INTEGRAL MEMBRANE EFFLUX PROTEIN-RELATED"/>
    <property type="match status" value="1"/>
</dbReference>
<dbReference type="Proteomes" id="UP000749040">
    <property type="component" value="Unassembled WGS sequence"/>
</dbReference>
<evidence type="ECO:0000256" key="1">
    <source>
        <dbReference type="ARBA" id="ARBA00004651"/>
    </source>
</evidence>
<feature type="transmembrane region" description="Helical" evidence="6">
    <location>
        <begin position="351"/>
        <end position="373"/>
    </location>
</feature>
<feature type="domain" description="Major facilitator superfamily (MFS) profile" evidence="7">
    <location>
        <begin position="228"/>
        <end position="424"/>
    </location>
</feature>
<dbReference type="PANTHER" id="PTHR23513:SF6">
    <property type="entry name" value="MAJOR FACILITATOR SUPERFAMILY ASSOCIATED DOMAIN-CONTAINING PROTEIN"/>
    <property type="match status" value="1"/>
</dbReference>
<gene>
    <name evidence="8" type="ORF">ITX44_02480</name>
</gene>
<dbReference type="Gene3D" id="1.20.1250.20">
    <property type="entry name" value="MFS general substrate transporter like domains"/>
    <property type="match status" value="1"/>
</dbReference>
<evidence type="ECO:0000256" key="6">
    <source>
        <dbReference type="SAM" id="Phobius"/>
    </source>
</evidence>
<dbReference type="CDD" id="cd06173">
    <property type="entry name" value="MFS_MefA_like"/>
    <property type="match status" value="1"/>
</dbReference>
<feature type="transmembrane region" description="Helical" evidence="6">
    <location>
        <begin position="83"/>
        <end position="103"/>
    </location>
</feature>
<feature type="transmembrane region" description="Helical" evidence="6">
    <location>
        <begin position="260"/>
        <end position="282"/>
    </location>
</feature>
<feature type="transmembrane region" description="Helical" evidence="6">
    <location>
        <begin position="36"/>
        <end position="62"/>
    </location>
</feature>
<keyword evidence="3 6" id="KW-0812">Transmembrane</keyword>